<dbReference type="InterPro" id="IPR050300">
    <property type="entry name" value="GDXG_lipolytic_enzyme"/>
</dbReference>
<dbReference type="InterPro" id="IPR049492">
    <property type="entry name" value="BD-FAE-like_dom"/>
</dbReference>
<feature type="domain" description="BD-FAE-like" evidence="2">
    <location>
        <begin position="31"/>
        <end position="223"/>
    </location>
</feature>
<protein>
    <submittedName>
        <fullName evidence="3">Acetyl esterase/lipase</fullName>
    </submittedName>
</protein>
<reference evidence="3 4" key="1">
    <citation type="submission" date="2017-02" db="EMBL/GenBank/DDBJ databases">
        <authorList>
            <person name="Peterson S.W."/>
        </authorList>
    </citation>
    <scope>NUCLEOTIDE SEQUENCE [LARGE SCALE GENOMIC DNA]</scope>
    <source>
        <strain evidence="3 4">ATCC 43324</strain>
    </source>
</reference>
<evidence type="ECO:0000313" key="3">
    <source>
        <dbReference type="EMBL" id="SJZ42432.1"/>
    </source>
</evidence>
<dbReference type="Proteomes" id="UP000190065">
    <property type="component" value="Unassembled WGS sequence"/>
</dbReference>
<organism evidence="3 4">
    <name type="scientific">Segatella oulorum</name>
    <dbReference type="NCBI Taxonomy" id="28136"/>
    <lineage>
        <taxon>Bacteria</taxon>
        <taxon>Pseudomonadati</taxon>
        <taxon>Bacteroidota</taxon>
        <taxon>Bacteroidia</taxon>
        <taxon>Bacteroidales</taxon>
        <taxon>Prevotellaceae</taxon>
        <taxon>Segatella</taxon>
    </lineage>
</organism>
<dbReference type="STRING" id="28136.SAMN02745202_00078"/>
<name>A0A1T4KJ17_9BACT</name>
<dbReference type="EMBL" id="FUXK01000001">
    <property type="protein sequence ID" value="SJZ42432.1"/>
    <property type="molecule type" value="Genomic_DNA"/>
</dbReference>
<evidence type="ECO:0000313" key="4">
    <source>
        <dbReference type="Proteomes" id="UP000190065"/>
    </source>
</evidence>
<dbReference type="eggNOG" id="COG0657">
    <property type="taxonomic scope" value="Bacteria"/>
</dbReference>
<dbReference type="InterPro" id="IPR029058">
    <property type="entry name" value="AB_hydrolase_fold"/>
</dbReference>
<accession>A0A1T4KJ17</accession>
<dbReference type="AlphaFoldDB" id="A0A1T4KJ17"/>
<evidence type="ECO:0000259" key="2">
    <source>
        <dbReference type="Pfam" id="PF20434"/>
    </source>
</evidence>
<proteinExistence type="predicted"/>
<dbReference type="PANTHER" id="PTHR48081">
    <property type="entry name" value="AB HYDROLASE SUPERFAMILY PROTEIN C4A8.06C"/>
    <property type="match status" value="1"/>
</dbReference>
<sequence>MTLVSAKGQENIWQHTACKAKVWLTPYLAQGQKRPAIIVCPGGSYFWHDMKAEGKDVGAWLQRNGITAFVLRYRTAYVPAFVTHYRWIWRGNRYPDPQDDLRQAIRYVKQHAERWNVDTTKIGAMGFSAGGHLVVSGGLFFAEHDRPAFIASLYPVVTMSAPCVHKRSRRALMGESRMRNHALRDALSLEKQVTSVCPPVFLANCIDDPIVDYRNAILLDSALTAQHVPHVYYQYRTGGHGFGASETKGSAECRTWKQSFLAWFLQLWKAK</sequence>
<evidence type="ECO:0000256" key="1">
    <source>
        <dbReference type="ARBA" id="ARBA00022801"/>
    </source>
</evidence>
<dbReference type="GO" id="GO:0016787">
    <property type="term" value="F:hydrolase activity"/>
    <property type="evidence" value="ECO:0007669"/>
    <property type="project" value="UniProtKB-KW"/>
</dbReference>
<dbReference type="Pfam" id="PF20434">
    <property type="entry name" value="BD-FAE"/>
    <property type="match status" value="1"/>
</dbReference>
<dbReference type="PANTHER" id="PTHR48081:SF6">
    <property type="entry name" value="PEPTIDASE S9 PROLYL OLIGOPEPTIDASE CATALYTIC DOMAIN-CONTAINING PROTEIN"/>
    <property type="match status" value="1"/>
</dbReference>
<gene>
    <name evidence="3" type="ORF">SAMN02745202_00078</name>
</gene>
<dbReference type="Gene3D" id="3.40.50.1820">
    <property type="entry name" value="alpha/beta hydrolase"/>
    <property type="match status" value="1"/>
</dbReference>
<keyword evidence="1" id="KW-0378">Hydrolase</keyword>
<dbReference type="SUPFAM" id="SSF53474">
    <property type="entry name" value="alpha/beta-Hydrolases"/>
    <property type="match status" value="1"/>
</dbReference>